<gene>
    <name evidence="2" type="ORF">BGZ70_005211</name>
</gene>
<comment type="caution">
    <text evidence="2">The sequence shown here is derived from an EMBL/GenBank/DDBJ whole genome shotgun (WGS) entry which is preliminary data.</text>
</comment>
<feature type="region of interest" description="Disordered" evidence="1">
    <location>
        <begin position="201"/>
        <end position="239"/>
    </location>
</feature>
<dbReference type="Proteomes" id="UP000738359">
    <property type="component" value="Unassembled WGS sequence"/>
</dbReference>
<keyword evidence="3" id="KW-1185">Reference proteome</keyword>
<evidence type="ECO:0000256" key="1">
    <source>
        <dbReference type="SAM" id="MobiDB-lite"/>
    </source>
</evidence>
<evidence type="ECO:0000313" key="3">
    <source>
        <dbReference type="Proteomes" id="UP000738359"/>
    </source>
</evidence>
<protein>
    <submittedName>
        <fullName evidence="2">Uncharacterized protein</fullName>
    </submittedName>
</protein>
<dbReference type="OrthoDB" id="289038at2759"/>
<feature type="compositionally biased region" description="Basic and acidic residues" evidence="1">
    <location>
        <begin position="113"/>
        <end position="135"/>
    </location>
</feature>
<name>A0A9P6LUY7_MORAP</name>
<evidence type="ECO:0000313" key="2">
    <source>
        <dbReference type="EMBL" id="KAF9943960.1"/>
    </source>
</evidence>
<dbReference type="EMBL" id="JAAAHY010002755">
    <property type="protein sequence ID" value="KAF9943960.1"/>
    <property type="molecule type" value="Genomic_DNA"/>
</dbReference>
<feature type="non-terminal residue" evidence="2">
    <location>
        <position position="239"/>
    </location>
</feature>
<dbReference type="AlphaFoldDB" id="A0A9P6LUY7"/>
<reference evidence="2" key="1">
    <citation type="journal article" date="2020" name="Fungal Divers.">
        <title>Resolving the Mortierellaceae phylogeny through synthesis of multi-gene phylogenetics and phylogenomics.</title>
        <authorList>
            <person name="Vandepol N."/>
            <person name="Liber J."/>
            <person name="Desiro A."/>
            <person name="Na H."/>
            <person name="Kennedy M."/>
            <person name="Barry K."/>
            <person name="Grigoriev I.V."/>
            <person name="Miller A.N."/>
            <person name="O'Donnell K."/>
            <person name="Stajich J.E."/>
            <person name="Bonito G."/>
        </authorList>
    </citation>
    <scope>NUCLEOTIDE SEQUENCE</scope>
    <source>
        <strain evidence="2">CK1249</strain>
    </source>
</reference>
<feature type="region of interest" description="Disordered" evidence="1">
    <location>
        <begin position="113"/>
        <end position="145"/>
    </location>
</feature>
<organism evidence="2 3">
    <name type="scientific">Mortierella alpina</name>
    <name type="common">Oleaginous fungus</name>
    <name type="synonym">Mortierella renispora</name>
    <dbReference type="NCBI Taxonomy" id="64518"/>
    <lineage>
        <taxon>Eukaryota</taxon>
        <taxon>Fungi</taxon>
        <taxon>Fungi incertae sedis</taxon>
        <taxon>Mucoromycota</taxon>
        <taxon>Mortierellomycotina</taxon>
        <taxon>Mortierellomycetes</taxon>
        <taxon>Mortierellales</taxon>
        <taxon>Mortierellaceae</taxon>
        <taxon>Mortierella</taxon>
    </lineage>
</organism>
<proteinExistence type="predicted"/>
<accession>A0A9P6LUY7</accession>
<feature type="compositionally biased region" description="Polar residues" evidence="1">
    <location>
        <begin position="201"/>
        <end position="222"/>
    </location>
</feature>
<sequence>MTSDNTESRLPPSADGQHSRCTFSGSVHVVNLQRASLSRKFDKVQCLLARDDTASVNLYVDYRRELDFMTFRVYINKKACSVKIHLSNQQRLDVTLDSEDLCQSFYDQVARVKEKPNDSDSFPRHQPKMDIEQKPDPNSAYLTAKDTPTGLARSSVAATVLPTVPSTPVKRKMATQRPTMVLEQTNKKTCKDLPVGSAFSTYRQSAESRGSMLSDSPLSSEPTPDRWRFPSSPIYLDDE</sequence>